<keyword evidence="3" id="KW-0378">Hydrolase</keyword>
<evidence type="ECO:0000256" key="1">
    <source>
        <dbReference type="SAM" id="SignalP"/>
    </source>
</evidence>
<dbReference type="PROSITE" id="PS51257">
    <property type="entry name" value="PROKAR_LIPOPROTEIN"/>
    <property type="match status" value="1"/>
</dbReference>
<gene>
    <name evidence="3" type="ORF">CJD38_16295</name>
</gene>
<accession>A0A2T5MBZ7</accession>
<dbReference type="PANTHER" id="PTHR22946">
    <property type="entry name" value="DIENELACTONE HYDROLASE DOMAIN-CONTAINING PROTEIN-RELATED"/>
    <property type="match status" value="1"/>
</dbReference>
<reference evidence="3 4" key="1">
    <citation type="submission" date="2018-04" db="EMBL/GenBank/DDBJ databases">
        <title>Novel species isolated from glacier.</title>
        <authorList>
            <person name="Liu Q."/>
            <person name="Xin Y.-H."/>
        </authorList>
    </citation>
    <scope>NUCLEOTIDE SEQUENCE [LARGE SCALE GENOMIC DNA]</scope>
    <source>
        <strain evidence="3 4">GT1R17</strain>
    </source>
</reference>
<feature type="chain" id="PRO_5015769137" evidence="1">
    <location>
        <begin position="34"/>
        <end position="401"/>
    </location>
</feature>
<keyword evidence="1" id="KW-0732">Signal</keyword>
<dbReference type="GO" id="GO:0016787">
    <property type="term" value="F:hydrolase activity"/>
    <property type="evidence" value="ECO:0007669"/>
    <property type="project" value="UniProtKB-KW"/>
</dbReference>
<evidence type="ECO:0000313" key="3">
    <source>
        <dbReference type="EMBL" id="PTU30106.1"/>
    </source>
</evidence>
<dbReference type="RefSeq" id="WP_107941452.1">
    <property type="nucleotide sequence ID" value="NZ_QANS01000007.1"/>
</dbReference>
<dbReference type="Proteomes" id="UP000244248">
    <property type="component" value="Unassembled WGS sequence"/>
</dbReference>
<dbReference type="EMBL" id="QANS01000007">
    <property type="protein sequence ID" value="PTU30106.1"/>
    <property type="molecule type" value="Genomic_DNA"/>
</dbReference>
<keyword evidence="4" id="KW-1185">Reference proteome</keyword>
<feature type="signal peptide" evidence="1">
    <location>
        <begin position="1"/>
        <end position="33"/>
    </location>
</feature>
<dbReference type="InterPro" id="IPR050261">
    <property type="entry name" value="FrsA_esterase"/>
</dbReference>
<evidence type="ECO:0000259" key="2">
    <source>
        <dbReference type="Pfam" id="PF12740"/>
    </source>
</evidence>
<organism evidence="3 4">
    <name type="scientific">Stenotrophobium rhamnosiphilum</name>
    <dbReference type="NCBI Taxonomy" id="2029166"/>
    <lineage>
        <taxon>Bacteria</taxon>
        <taxon>Pseudomonadati</taxon>
        <taxon>Pseudomonadota</taxon>
        <taxon>Gammaproteobacteria</taxon>
        <taxon>Nevskiales</taxon>
        <taxon>Nevskiaceae</taxon>
        <taxon>Stenotrophobium</taxon>
    </lineage>
</organism>
<dbReference type="AlphaFoldDB" id="A0A2T5MBZ7"/>
<dbReference type="InterPro" id="IPR041127">
    <property type="entry name" value="PET_hydrolase/cutinase-like"/>
</dbReference>
<dbReference type="Pfam" id="PF12740">
    <property type="entry name" value="PETase"/>
    <property type="match status" value="1"/>
</dbReference>
<feature type="domain" description="PET hydrolase/cutinase-like" evidence="2">
    <location>
        <begin position="158"/>
        <end position="362"/>
    </location>
</feature>
<dbReference type="OrthoDB" id="1466228at2"/>
<dbReference type="Gene3D" id="3.40.50.1820">
    <property type="entry name" value="alpha/beta hydrolase"/>
    <property type="match status" value="1"/>
</dbReference>
<comment type="caution">
    <text evidence="3">The sequence shown here is derived from an EMBL/GenBank/DDBJ whole genome shotgun (WGS) entry which is preliminary data.</text>
</comment>
<sequence length="401" mass="43470">MRIGESRNFVLRVIFLSLVTLLAACTSSSSPDAALTEWPAFRTGENPPPAPAEVEAVITNVDALAAVLPLNAVARLFDPVALGTTIRDITDPVLLAFTVRATLAQLQDGSRINQVYNWYGSPYYNEGVAIVPVTFKNRYGTSLYGEIVLPKRGTVPPTAGPFASILALEGVMTNLAMYRWWHQAFADAGYLVFAFDFAGQGHSGDRVANDTGTNITDSQDALTYLLHDSPVRSVLDKNRTGVIGHSLGAITTLGLQAVEPRLHAAVAAAPISEDSAPFDKNPIPTMIQTGDHDGPVAPIPFVNPAIVRPVYEKLSGDRAFVVAEASSHAQWTNYPLLPTAQWGFDIAKIYSVAWMDYHLQHDPVALTTLRTAHPHLSYLWDSEVRVDDQVTIMRGAGPTLQ</sequence>
<dbReference type="InterPro" id="IPR029058">
    <property type="entry name" value="AB_hydrolase_fold"/>
</dbReference>
<dbReference type="SUPFAM" id="SSF53474">
    <property type="entry name" value="alpha/beta-Hydrolases"/>
    <property type="match status" value="1"/>
</dbReference>
<name>A0A2T5MBZ7_9GAMM</name>
<proteinExistence type="predicted"/>
<evidence type="ECO:0000313" key="4">
    <source>
        <dbReference type="Proteomes" id="UP000244248"/>
    </source>
</evidence>
<protein>
    <submittedName>
        <fullName evidence="3">Alpha/beta hydrolase</fullName>
    </submittedName>
</protein>